<comment type="caution">
    <text evidence="1">The sequence shown here is derived from an EMBL/GenBank/DDBJ whole genome shotgun (WGS) entry which is preliminary data.</text>
</comment>
<evidence type="ECO:0000313" key="2">
    <source>
        <dbReference type="Proteomes" id="UP000789702"/>
    </source>
</evidence>
<name>A0ACA9Q208_9GLOM</name>
<dbReference type="EMBL" id="CAJVPU010034550">
    <property type="protein sequence ID" value="CAG8725562.1"/>
    <property type="molecule type" value="Genomic_DNA"/>
</dbReference>
<evidence type="ECO:0000313" key="1">
    <source>
        <dbReference type="EMBL" id="CAG8725562.1"/>
    </source>
</evidence>
<protein>
    <submittedName>
        <fullName evidence="1">13552_t:CDS:1</fullName>
    </submittedName>
</protein>
<reference evidence="1" key="1">
    <citation type="submission" date="2021-06" db="EMBL/GenBank/DDBJ databases">
        <authorList>
            <person name="Kallberg Y."/>
            <person name="Tangrot J."/>
            <person name="Rosling A."/>
        </authorList>
    </citation>
    <scope>NUCLEOTIDE SEQUENCE</scope>
    <source>
        <strain evidence="1">IL203A</strain>
    </source>
</reference>
<sequence length="97" mass="11116">NLALGLYCNSVKAVVGDLDRDDNRELSNEAEINDSNEVPLVQKLPYGISSCFCRNRIKVEKNKQRRSNIIKKIGKNYRPLNVKYYQEENGIEKSIAI</sequence>
<proteinExistence type="predicted"/>
<keyword evidence="2" id="KW-1185">Reference proteome</keyword>
<organism evidence="1 2">
    <name type="scientific">Dentiscutata heterogama</name>
    <dbReference type="NCBI Taxonomy" id="1316150"/>
    <lineage>
        <taxon>Eukaryota</taxon>
        <taxon>Fungi</taxon>
        <taxon>Fungi incertae sedis</taxon>
        <taxon>Mucoromycota</taxon>
        <taxon>Glomeromycotina</taxon>
        <taxon>Glomeromycetes</taxon>
        <taxon>Diversisporales</taxon>
        <taxon>Gigasporaceae</taxon>
        <taxon>Dentiscutata</taxon>
    </lineage>
</organism>
<feature type="non-terminal residue" evidence="1">
    <location>
        <position position="1"/>
    </location>
</feature>
<gene>
    <name evidence="1" type="ORF">DHETER_LOCUS13104</name>
</gene>
<accession>A0ACA9Q208</accession>
<dbReference type="Proteomes" id="UP000789702">
    <property type="component" value="Unassembled WGS sequence"/>
</dbReference>
<feature type="non-terminal residue" evidence="1">
    <location>
        <position position="97"/>
    </location>
</feature>